<dbReference type="OMA" id="ICVNANS"/>
<dbReference type="InterPro" id="IPR011701">
    <property type="entry name" value="MFS"/>
</dbReference>
<comment type="subunit">
    <text evidence="24">Homodimer. Interacts with lysosomal protein GLMP (via lumenal domain); the interaction starts while both proteins are still in the endoplasmic reticulum and is required for stabilization of MFSD1 in lysosomes but has no direct effect on its targeting to lysosomes or transporter activity.</text>
</comment>
<keyword evidence="4 25" id="KW-0812">Transmembrane</keyword>
<dbReference type="InterPro" id="IPR052187">
    <property type="entry name" value="MFSD1"/>
</dbReference>
<evidence type="ECO:0000256" key="11">
    <source>
        <dbReference type="ARBA" id="ARBA00044884"/>
    </source>
</evidence>
<dbReference type="Gene3D" id="1.20.1250.20">
    <property type="entry name" value="MFS general substrate transporter like domains"/>
    <property type="match status" value="2"/>
</dbReference>
<comment type="catalytic activity">
    <reaction evidence="18">
        <text>L-histidyl-L-alpha-amino acid(out) = L-histidyl-L-alpha-amino acid(in)</text>
        <dbReference type="Rhea" id="RHEA:79379"/>
        <dbReference type="ChEBI" id="CHEBI:229964"/>
    </reaction>
</comment>
<comment type="catalytic activity">
    <reaction evidence="15">
        <text>L-arginyl-L-alpha-amino acid(out) = L-arginyl-L-alpha-amino acid(in)</text>
        <dbReference type="Rhea" id="RHEA:79371"/>
        <dbReference type="ChEBI" id="CHEBI:84315"/>
    </reaction>
</comment>
<dbReference type="Pfam" id="PF07690">
    <property type="entry name" value="MFS_1"/>
    <property type="match status" value="1"/>
</dbReference>
<dbReference type="EMBL" id="LDAU01000145">
    <property type="protein sequence ID" value="KRX03051.1"/>
    <property type="molecule type" value="Genomic_DNA"/>
</dbReference>
<feature type="transmembrane region" description="Helical" evidence="25">
    <location>
        <begin position="60"/>
        <end position="80"/>
    </location>
</feature>
<comment type="catalytic activity">
    <reaction evidence="17">
        <text>L-arginyl-glycine(out) = L-arginyl-glycine(in)</text>
        <dbReference type="Rhea" id="RHEA:79391"/>
        <dbReference type="ChEBI" id="CHEBI:229955"/>
    </reaction>
</comment>
<feature type="transmembrane region" description="Helical" evidence="25">
    <location>
        <begin position="431"/>
        <end position="453"/>
    </location>
</feature>
<evidence type="ECO:0000256" key="15">
    <source>
        <dbReference type="ARBA" id="ARBA00044899"/>
    </source>
</evidence>
<dbReference type="InterPro" id="IPR020846">
    <property type="entry name" value="MFS_dom"/>
</dbReference>
<comment type="catalytic activity">
    <reaction evidence="8">
        <text>L-lysyl-L-alanine(out) = L-lysyl-L-alanine(in)</text>
        <dbReference type="Rhea" id="RHEA:79399"/>
        <dbReference type="ChEBI" id="CHEBI:229954"/>
    </reaction>
</comment>
<evidence type="ECO:0000256" key="6">
    <source>
        <dbReference type="ARBA" id="ARBA00023136"/>
    </source>
</evidence>
<feature type="transmembrane region" description="Helical" evidence="25">
    <location>
        <begin position="366"/>
        <end position="385"/>
    </location>
</feature>
<comment type="function">
    <text evidence="23">Lysosomal dipeptide uniporter that selectively exports lysine, arginine or histidine-containing dipeptides with a net positive charge from the lysosome lumen into the cytosol. Could play a role in a specific type of protein O-glycosylation indirectly regulating macrophages migration and tissue invasion. Also essential for liver homeostasis.</text>
</comment>
<comment type="catalytic activity">
    <reaction evidence="19">
        <text>L-alanyl-L-lysine(out) = L-alanyl-L-lysine(in)</text>
        <dbReference type="Rhea" id="RHEA:79415"/>
        <dbReference type="ChEBI" id="CHEBI:192470"/>
    </reaction>
</comment>
<evidence type="ECO:0000256" key="13">
    <source>
        <dbReference type="ARBA" id="ARBA00044893"/>
    </source>
</evidence>
<evidence type="ECO:0000256" key="19">
    <source>
        <dbReference type="ARBA" id="ARBA00044919"/>
    </source>
</evidence>
<evidence type="ECO:0000256" key="8">
    <source>
        <dbReference type="ARBA" id="ARBA00044876"/>
    </source>
</evidence>
<dbReference type="InParanoid" id="A0A0V0QLB9"/>
<evidence type="ECO:0000256" key="7">
    <source>
        <dbReference type="ARBA" id="ARBA00023228"/>
    </source>
</evidence>
<comment type="catalytic activity">
    <reaction evidence="12">
        <text>L-lysyl-L-alpha-amino acid(out) = L-lysyl-L-alpha-amino acid(in)</text>
        <dbReference type="Rhea" id="RHEA:79387"/>
        <dbReference type="ChEBI" id="CHEBI:229965"/>
    </reaction>
</comment>
<comment type="catalytic activity">
    <reaction evidence="16">
        <text>L-lysyl-L-lysine(out) = L-lysyl-L-lysine(in)</text>
        <dbReference type="Rhea" id="RHEA:79403"/>
        <dbReference type="ChEBI" id="CHEBI:229956"/>
    </reaction>
</comment>
<comment type="catalytic activity">
    <reaction evidence="20">
        <text>L-lysyl-glycine(out) = L-lysyl-glycine(in)</text>
        <dbReference type="Rhea" id="RHEA:79407"/>
        <dbReference type="ChEBI" id="CHEBI:191202"/>
    </reaction>
</comment>
<protein>
    <recommendedName>
        <fullName evidence="21">Lysosomal dipeptide transporter MFSD1</fullName>
    </recommendedName>
    <alternativeName>
        <fullName evidence="22">Major facilitator superfamily domain-containing protein 1</fullName>
    </alternativeName>
</protein>
<evidence type="ECO:0000313" key="28">
    <source>
        <dbReference type="Proteomes" id="UP000054937"/>
    </source>
</evidence>
<evidence type="ECO:0000256" key="14">
    <source>
        <dbReference type="ARBA" id="ARBA00044898"/>
    </source>
</evidence>
<evidence type="ECO:0000256" key="10">
    <source>
        <dbReference type="ARBA" id="ARBA00044881"/>
    </source>
</evidence>
<evidence type="ECO:0000256" key="3">
    <source>
        <dbReference type="ARBA" id="ARBA00022448"/>
    </source>
</evidence>
<comment type="caution">
    <text evidence="27">The sequence shown here is derived from an EMBL/GenBank/DDBJ whole genome shotgun (WGS) entry which is preliminary data.</text>
</comment>
<evidence type="ECO:0000256" key="21">
    <source>
        <dbReference type="ARBA" id="ARBA00044985"/>
    </source>
</evidence>
<dbReference type="GO" id="GO:0022857">
    <property type="term" value="F:transmembrane transporter activity"/>
    <property type="evidence" value="ECO:0007669"/>
    <property type="project" value="InterPro"/>
</dbReference>
<evidence type="ECO:0000256" key="23">
    <source>
        <dbReference type="ARBA" id="ARBA00045709"/>
    </source>
</evidence>
<evidence type="ECO:0000256" key="4">
    <source>
        <dbReference type="ARBA" id="ARBA00022692"/>
    </source>
</evidence>
<dbReference type="AlphaFoldDB" id="A0A0V0QLB9"/>
<comment type="subcellular location">
    <subcellularLocation>
        <location evidence="1">Lysosome membrane</location>
        <topology evidence="1">Multi-pass membrane protein</topology>
    </subcellularLocation>
</comment>
<feature type="transmembrane region" description="Helical" evidence="25">
    <location>
        <begin position="298"/>
        <end position="321"/>
    </location>
</feature>
<evidence type="ECO:0000259" key="26">
    <source>
        <dbReference type="PROSITE" id="PS50850"/>
    </source>
</evidence>
<keyword evidence="7" id="KW-0458">Lysosome</keyword>
<dbReference type="SUPFAM" id="SSF103473">
    <property type="entry name" value="MFS general substrate transporter"/>
    <property type="match status" value="1"/>
</dbReference>
<evidence type="ECO:0000256" key="12">
    <source>
        <dbReference type="ARBA" id="ARBA00044891"/>
    </source>
</evidence>
<name>A0A0V0QLB9_PSEPJ</name>
<evidence type="ECO:0000256" key="20">
    <source>
        <dbReference type="ARBA" id="ARBA00044924"/>
    </source>
</evidence>
<evidence type="ECO:0000256" key="17">
    <source>
        <dbReference type="ARBA" id="ARBA00044903"/>
    </source>
</evidence>
<feature type="transmembrane region" description="Helical" evidence="25">
    <location>
        <begin position="341"/>
        <end position="359"/>
    </location>
</feature>
<dbReference type="GO" id="GO:0005765">
    <property type="term" value="C:lysosomal membrane"/>
    <property type="evidence" value="ECO:0007669"/>
    <property type="project" value="UniProtKB-SubCell"/>
</dbReference>
<evidence type="ECO:0000256" key="24">
    <source>
        <dbReference type="ARBA" id="ARBA00046376"/>
    </source>
</evidence>
<organism evidence="27 28">
    <name type="scientific">Pseudocohnilembus persalinus</name>
    <name type="common">Ciliate</name>
    <dbReference type="NCBI Taxonomy" id="266149"/>
    <lineage>
        <taxon>Eukaryota</taxon>
        <taxon>Sar</taxon>
        <taxon>Alveolata</taxon>
        <taxon>Ciliophora</taxon>
        <taxon>Intramacronucleata</taxon>
        <taxon>Oligohymenophorea</taxon>
        <taxon>Scuticociliatia</taxon>
        <taxon>Philasterida</taxon>
        <taxon>Pseudocohnilembidae</taxon>
        <taxon>Pseudocohnilembus</taxon>
    </lineage>
</organism>
<dbReference type="InterPro" id="IPR036259">
    <property type="entry name" value="MFS_trans_sf"/>
</dbReference>
<evidence type="ECO:0000313" key="27">
    <source>
        <dbReference type="EMBL" id="KRX03051.1"/>
    </source>
</evidence>
<evidence type="ECO:0000256" key="16">
    <source>
        <dbReference type="ARBA" id="ARBA00044900"/>
    </source>
</evidence>
<dbReference type="Proteomes" id="UP000054937">
    <property type="component" value="Unassembled WGS sequence"/>
</dbReference>
<keyword evidence="5 25" id="KW-1133">Transmembrane helix</keyword>
<evidence type="ECO:0000256" key="2">
    <source>
        <dbReference type="ARBA" id="ARBA00008335"/>
    </source>
</evidence>
<dbReference type="PROSITE" id="PS50850">
    <property type="entry name" value="MFS"/>
    <property type="match status" value="1"/>
</dbReference>
<dbReference type="OrthoDB" id="424834at2759"/>
<comment type="catalytic activity">
    <reaction evidence="9">
        <text>L-histidyl-glycine(out) = L-histidyl-glycine(in)</text>
        <dbReference type="Rhea" id="RHEA:79395"/>
        <dbReference type="ChEBI" id="CHEBI:229957"/>
    </reaction>
</comment>
<comment type="catalytic activity">
    <reaction evidence="11">
        <text>L-alpha-aminoacyl-L-histidine(out) = L-alpha-aminoacyl-L-histidine(in)</text>
        <dbReference type="Rhea" id="RHEA:79375"/>
        <dbReference type="ChEBI" id="CHEBI:229967"/>
    </reaction>
</comment>
<proteinExistence type="inferred from homology"/>
<keyword evidence="6 25" id="KW-0472">Membrane</keyword>
<feature type="domain" description="Major facilitator superfamily (MFS) profile" evidence="26">
    <location>
        <begin position="67"/>
        <end position="491"/>
    </location>
</feature>
<evidence type="ECO:0000256" key="25">
    <source>
        <dbReference type="SAM" id="Phobius"/>
    </source>
</evidence>
<gene>
    <name evidence="27" type="ORF">PPERSA_08126</name>
</gene>
<feature type="transmembrane region" description="Helical" evidence="25">
    <location>
        <begin position="118"/>
        <end position="136"/>
    </location>
</feature>
<comment type="catalytic activity">
    <reaction evidence="10">
        <text>L-alpha-aminoacyl-L-arginine(out) = L-alpha-aminoacyl-L-arginine(in)</text>
        <dbReference type="Rhea" id="RHEA:79367"/>
        <dbReference type="ChEBI" id="CHEBI:229968"/>
    </reaction>
</comment>
<evidence type="ECO:0000256" key="9">
    <source>
        <dbReference type="ARBA" id="ARBA00044878"/>
    </source>
</evidence>
<accession>A0A0V0QLB9</accession>
<feature type="transmembrane region" description="Helical" evidence="25">
    <location>
        <begin position="465"/>
        <end position="486"/>
    </location>
</feature>
<dbReference type="PANTHER" id="PTHR23512:SF3">
    <property type="entry name" value="MAJOR FACILITATOR SUPERFAMILY DOMAIN-CONTAINING PROTEIN 1"/>
    <property type="match status" value="1"/>
</dbReference>
<comment type="similarity">
    <text evidence="2">Belongs to the major facilitator superfamily.</text>
</comment>
<evidence type="ECO:0000256" key="18">
    <source>
        <dbReference type="ARBA" id="ARBA00044912"/>
    </source>
</evidence>
<reference evidence="27 28" key="1">
    <citation type="journal article" date="2015" name="Sci. Rep.">
        <title>Genome of the facultative scuticociliatosis pathogen Pseudocohnilembus persalinus provides insight into its virulence through horizontal gene transfer.</title>
        <authorList>
            <person name="Xiong J."/>
            <person name="Wang G."/>
            <person name="Cheng J."/>
            <person name="Tian M."/>
            <person name="Pan X."/>
            <person name="Warren A."/>
            <person name="Jiang C."/>
            <person name="Yuan D."/>
            <person name="Miao W."/>
        </authorList>
    </citation>
    <scope>NUCLEOTIDE SEQUENCE [LARGE SCALE GENOMIC DNA]</scope>
    <source>
        <strain evidence="27">36N120E</strain>
    </source>
</reference>
<comment type="catalytic activity">
    <reaction evidence="14">
        <text>L-aspartyl-L-lysine(out) = L-aspartyl-L-lysine(in)</text>
        <dbReference type="Rhea" id="RHEA:79411"/>
        <dbReference type="ChEBI" id="CHEBI:229953"/>
    </reaction>
</comment>
<dbReference type="PANTHER" id="PTHR23512">
    <property type="entry name" value="MAJOR FACILITATOR SUPERFAMILY DOMAIN-CONTAINING PROTEIN 1"/>
    <property type="match status" value="1"/>
</dbReference>
<keyword evidence="28" id="KW-1185">Reference proteome</keyword>
<feature type="transmembrane region" description="Helical" evidence="25">
    <location>
        <begin position="397"/>
        <end position="419"/>
    </location>
</feature>
<evidence type="ECO:0000256" key="22">
    <source>
        <dbReference type="ARBA" id="ARBA00045018"/>
    </source>
</evidence>
<evidence type="ECO:0000256" key="5">
    <source>
        <dbReference type="ARBA" id="ARBA00022989"/>
    </source>
</evidence>
<feature type="transmembrane region" description="Helical" evidence="25">
    <location>
        <begin position="143"/>
        <end position="165"/>
    </location>
</feature>
<comment type="catalytic activity">
    <reaction evidence="13">
        <text>L-alpha-aminoacyl-L-lysine(out) = L-alpha-aminoacyl-L-lysine(in)</text>
        <dbReference type="Rhea" id="RHEA:79383"/>
        <dbReference type="ChEBI" id="CHEBI:229966"/>
    </reaction>
</comment>
<keyword evidence="3" id="KW-0813">Transport</keyword>
<evidence type="ECO:0000256" key="1">
    <source>
        <dbReference type="ARBA" id="ARBA00004155"/>
    </source>
</evidence>
<feature type="transmembrane region" description="Helical" evidence="25">
    <location>
        <begin position="243"/>
        <end position="265"/>
    </location>
</feature>
<sequence length="514" mass="57901">MTDNINYDYSSLVNQQGEDQNSNNNTKIGERNYSSNENLKVEEIDQKKLLMGSISFRTSWVRWIALVCACLLMVGNYMSYDFPSYLQTGMGITIFNCSNYDAKTENCKEYRKYYPLLYSLYSFPNFILPLFGGFFIDKIGVRLGLILFTGILTIGQLICTLAGVFEGGWNDNTSVFVWLYIGRVIFALGGENQTVTQSTIVSKWFQGKELAFALGTNISCARLGSFVGSQILPRAYKSHNLTFALLIAEIFCMCSFLFMLVLVWMDKKADQQEGKNKVSDKLDPSEQVNLKDIKDFPLLYWLLAISCLLNYQCIFVFLQFAQGFFTTEFQDGETQASTFQSIPYLISAFLTPFVGLLADKIGQRQWLLLLSSSIMVTAHILFLALPHCPAPEERCSVAYQIIPLVLMGLFYSFYAAILWPCIPLVLKEQYVGTGFGVATAIQNFGLFLAPLIVNQIIPAYGYTGSQIYFIGSGVICIFISFFIIYLDKRTGKRLARITGKEGDLKKSRASIAHI</sequence>